<dbReference type="AlphaFoldDB" id="A0A7R9W0L0"/>
<sequence>MKAATAIVVAASLASASAFAPAPQGPASSALNAEKKSFFQSVFDMDLFAPVSTQNDYGARGKKNLKTGKIGSGSYVPSGLSAAEYQKIRDGDDAKKAANYQKNVAKAGKFLDYTEFYTKRGTDVSDGWKKTVTLGHAMAKTKYDWSGGKDNKKLDQSL</sequence>
<reference evidence="2" key="1">
    <citation type="submission" date="2021-01" db="EMBL/GenBank/DDBJ databases">
        <authorList>
            <person name="Corre E."/>
            <person name="Pelletier E."/>
            <person name="Niang G."/>
            <person name="Scheremetjew M."/>
            <person name="Finn R."/>
            <person name="Kale V."/>
            <person name="Holt S."/>
            <person name="Cochrane G."/>
            <person name="Meng A."/>
            <person name="Brown T."/>
            <person name="Cohen L."/>
        </authorList>
    </citation>
    <scope>NUCLEOTIDE SEQUENCE</scope>
    <source>
        <strain evidence="2">CCMP147</strain>
    </source>
</reference>
<gene>
    <name evidence="2" type="ORF">TDUB1175_LOCUS10086</name>
</gene>
<dbReference type="EMBL" id="HBED01020119">
    <property type="protein sequence ID" value="CAD8310989.1"/>
    <property type="molecule type" value="Transcribed_RNA"/>
</dbReference>
<proteinExistence type="predicted"/>
<name>A0A7R9W0L0_9STRA</name>
<evidence type="ECO:0000313" key="2">
    <source>
        <dbReference type="EMBL" id="CAD8310989.1"/>
    </source>
</evidence>
<organism evidence="2">
    <name type="scientific">Pseudictyota dubia</name>
    <dbReference type="NCBI Taxonomy" id="2749911"/>
    <lineage>
        <taxon>Eukaryota</taxon>
        <taxon>Sar</taxon>
        <taxon>Stramenopiles</taxon>
        <taxon>Ochrophyta</taxon>
        <taxon>Bacillariophyta</taxon>
        <taxon>Mediophyceae</taxon>
        <taxon>Biddulphiophycidae</taxon>
        <taxon>Eupodiscales</taxon>
        <taxon>Odontellaceae</taxon>
        <taxon>Pseudictyota</taxon>
    </lineage>
</organism>
<accession>A0A7R9W0L0</accession>
<protein>
    <submittedName>
        <fullName evidence="2">Uncharacterized protein</fullName>
    </submittedName>
</protein>
<feature type="chain" id="PRO_5030616455" evidence="1">
    <location>
        <begin position="19"/>
        <end position="158"/>
    </location>
</feature>
<keyword evidence="1" id="KW-0732">Signal</keyword>
<evidence type="ECO:0000256" key="1">
    <source>
        <dbReference type="SAM" id="SignalP"/>
    </source>
</evidence>
<feature type="signal peptide" evidence="1">
    <location>
        <begin position="1"/>
        <end position="18"/>
    </location>
</feature>